<reference evidence="1 2" key="1">
    <citation type="submission" date="2016-03" db="EMBL/GenBank/DDBJ databases">
        <authorList>
            <person name="Sharma R."/>
            <person name="Esplin I.N.D."/>
            <person name="Berg J.A."/>
            <person name="Jensen G.L."/>
            <person name="Keele B.R."/>
            <person name="Ward M.E.H."/>
            <person name="Breakwell D.P."/>
            <person name="Hope S."/>
            <person name="Grose J.H."/>
        </authorList>
    </citation>
    <scope>NUCLEOTIDE SEQUENCE [LARGE SCALE GENOMIC DNA]</scope>
</reference>
<evidence type="ECO:0000313" key="2">
    <source>
        <dbReference type="Proteomes" id="UP000222079"/>
    </source>
</evidence>
<sequence length="179" mass="19705">MSDVIVIPRLSVVKGGSYQQVSGGVLAQLRLILGPDIRNVVLHGAQRSHAKLLVDALRAEYEPFGVTLQFNAKPLYDTLDISWPDSDAVTILTLRPEEFDVEAPLRLSHDTHIVVISTKPILTTQLLNLYDHAVMSGVHVTLFTTGYVPAGIVLLEPLEGFVYQPMIDNVIKTRAMAHV</sequence>
<dbReference type="Proteomes" id="UP000222079">
    <property type="component" value="Segment"/>
</dbReference>
<accession>A0A173GEQ3</accession>
<dbReference type="EMBL" id="KU886224">
    <property type="protein sequence ID" value="ANH51899.1"/>
    <property type="molecule type" value="Genomic_DNA"/>
</dbReference>
<protein>
    <submittedName>
        <fullName evidence="1">Uncharacterized protein</fullName>
    </submittedName>
</protein>
<name>A0A173GEQ3_9CAUD</name>
<proteinExistence type="predicted"/>
<gene>
    <name evidence="1" type="ORF">RAY_118</name>
</gene>
<evidence type="ECO:0000313" key="1">
    <source>
        <dbReference type="EMBL" id="ANH51899.1"/>
    </source>
</evidence>
<organism evidence="1 2">
    <name type="scientific">Erwinia phage vB_EamM_RAY</name>
    <dbReference type="NCBI Taxonomy" id="1815987"/>
    <lineage>
        <taxon>Viruses</taxon>
        <taxon>Duplodnaviria</taxon>
        <taxon>Heunggongvirae</taxon>
        <taxon>Uroviricota</taxon>
        <taxon>Caudoviricetes</taxon>
        <taxon>Chimalliviridae</taxon>
        <taxon>Agricanvirus</taxon>
        <taxon>Agricanvirus ray</taxon>
    </lineage>
</organism>
<keyword evidence="2" id="KW-1185">Reference proteome</keyword>